<sequence length="135" mass="15695">MKTNPSINVIDVIKTPKTLILWLFLWVLPFQSFSQSEEKTASYFVALYTLGESWDTEKQPHEQAYFKEHSSFLAQLRKEKKISVGARYSDTGMLIILGKDLQEVTNMLHEDLAIQHKLFKLEIHPFAPFYKGCIE</sequence>
<reference evidence="1 2" key="1">
    <citation type="submission" date="2019-05" db="EMBL/GenBank/DDBJ databases">
        <title>Flagellimonas sp. AsT0115, sp. nov., isolated from a marine red algae, Asparagopsis taxiformis.</title>
        <authorList>
            <person name="Kim J."/>
            <person name="Jeong S.E."/>
            <person name="Jeon C.O."/>
        </authorList>
    </citation>
    <scope>NUCLEOTIDE SEQUENCE [LARGE SCALE GENOMIC DNA]</scope>
    <source>
        <strain evidence="1 2">AsT0115</strain>
    </source>
</reference>
<organism evidence="1 2">
    <name type="scientific">Flagellimonas algicola</name>
    <dbReference type="NCBI Taxonomy" id="2583815"/>
    <lineage>
        <taxon>Bacteria</taxon>
        <taxon>Pseudomonadati</taxon>
        <taxon>Bacteroidota</taxon>
        <taxon>Flavobacteriia</taxon>
        <taxon>Flavobacteriales</taxon>
        <taxon>Flavobacteriaceae</taxon>
        <taxon>Flagellimonas</taxon>
    </lineage>
</organism>
<accession>A0ABY2WKD2</accession>
<evidence type="ECO:0000313" key="1">
    <source>
        <dbReference type="EMBL" id="TMU55289.1"/>
    </source>
</evidence>
<gene>
    <name evidence="1" type="ORF">FGG15_14005</name>
</gene>
<dbReference type="RefSeq" id="WP_138837282.1">
    <property type="nucleotide sequence ID" value="NZ_VCNI01000002.1"/>
</dbReference>
<name>A0ABY2WKD2_9FLAO</name>
<evidence type="ECO:0008006" key="3">
    <source>
        <dbReference type="Google" id="ProtNLM"/>
    </source>
</evidence>
<dbReference type="Proteomes" id="UP000751614">
    <property type="component" value="Unassembled WGS sequence"/>
</dbReference>
<protein>
    <recommendedName>
        <fullName evidence="3">YCII-related domain-containing protein</fullName>
    </recommendedName>
</protein>
<keyword evidence="2" id="KW-1185">Reference proteome</keyword>
<proteinExistence type="predicted"/>
<evidence type="ECO:0000313" key="2">
    <source>
        <dbReference type="Proteomes" id="UP000751614"/>
    </source>
</evidence>
<dbReference type="EMBL" id="VCNI01000002">
    <property type="protein sequence ID" value="TMU55289.1"/>
    <property type="molecule type" value="Genomic_DNA"/>
</dbReference>
<comment type="caution">
    <text evidence="1">The sequence shown here is derived from an EMBL/GenBank/DDBJ whole genome shotgun (WGS) entry which is preliminary data.</text>
</comment>